<dbReference type="Proteomes" id="UP001268610">
    <property type="component" value="Unassembled WGS sequence"/>
</dbReference>
<protein>
    <submittedName>
        <fullName evidence="2">Uncharacterized protein</fullName>
    </submittedName>
</protein>
<reference evidence="2" key="1">
    <citation type="submission" date="2023-04" db="EMBL/GenBank/DDBJ databases">
        <title>Genomic characterization of faba bean (Vicia faba) microsymbionts in Mexican soils.</title>
        <authorList>
            <person name="Rivera Orduna F.N."/>
            <person name="Guevara-Luna J."/>
            <person name="Yan J."/>
            <person name="Arroyo-Herrera I."/>
            <person name="Li Y."/>
            <person name="Vasquez-Murrieta M.S."/>
            <person name="Wang E.T."/>
        </authorList>
    </citation>
    <scope>NUCLEOTIDE SEQUENCE</scope>
    <source>
        <strain evidence="2">CH26</strain>
    </source>
</reference>
<feature type="transmembrane region" description="Helical" evidence="1">
    <location>
        <begin position="61"/>
        <end position="81"/>
    </location>
</feature>
<dbReference type="EMBL" id="JAVLSF010000399">
    <property type="protein sequence ID" value="MDR9778033.1"/>
    <property type="molecule type" value="Genomic_DNA"/>
</dbReference>
<feature type="non-terminal residue" evidence="2">
    <location>
        <position position="1"/>
    </location>
</feature>
<evidence type="ECO:0000313" key="2">
    <source>
        <dbReference type="EMBL" id="MDR9778033.1"/>
    </source>
</evidence>
<feature type="transmembrane region" description="Helical" evidence="1">
    <location>
        <begin position="12"/>
        <end position="33"/>
    </location>
</feature>
<evidence type="ECO:0000256" key="1">
    <source>
        <dbReference type="SAM" id="Phobius"/>
    </source>
</evidence>
<dbReference type="AlphaFoldDB" id="A0AAJ2H5I2"/>
<proteinExistence type="predicted"/>
<feature type="transmembrane region" description="Helical" evidence="1">
    <location>
        <begin position="87"/>
        <end position="107"/>
    </location>
</feature>
<keyword evidence="1" id="KW-0812">Transmembrane</keyword>
<keyword evidence="1" id="KW-1133">Transmembrane helix</keyword>
<comment type="caution">
    <text evidence="2">The sequence shown here is derived from an EMBL/GenBank/DDBJ whole genome shotgun (WGS) entry which is preliminary data.</text>
</comment>
<accession>A0AAJ2H5I2</accession>
<keyword evidence="1" id="KW-0472">Membrane</keyword>
<gene>
    <name evidence="2" type="ORF">RJJ65_36475</name>
</gene>
<feature type="transmembrane region" description="Helical" evidence="1">
    <location>
        <begin position="128"/>
        <end position="155"/>
    </location>
</feature>
<name>A0AAJ2H5I2_9HYPH</name>
<evidence type="ECO:0000313" key="3">
    <source>
        <dbReference type="Proteomes" id="UP001268610"/>
    </source>
</evidence>
<dbReference type="RefSeq" id="WP_310866174.1">
    <property type="nucleotide sequence ID" value="NZ_JAVLSF010000399.1"/>
</dbReference>
<organism evidence="2 3">
    <name type="scientific">Rhizobium hidalgonense</name>
    <dbReference type="NCBI Taxonomy" id="1538159"/>
    <lineage>
        <taxon>Bacteria</taxon>
        <taxon>Pseudomonadati</taxon>
        <taxon>Pseudomonadota</taxon>
        <taxon>Alphaproteobacteria</taxon>
        <taxon>Hyphomicrobiales</taxon>
        <taxon>Rhizobiaceae</taxon>
        <taxon>Rhizobium/Agrobacterium group</taxon>
        <taxon>Rhizobium</taxon>
    </lineage>
</organism>
<sequence length="175" mass="20019">RDNVVPLIAQYFFSTASALAAFFLAYRGVTFAVSQIRIIESLLNHRQTLNQIISLKTAQKFLIAFAAQILCLISAFTLQFLADVGEFNYTVNIILSFIIWPIVFNILERAKAYSKYQVKRVNLSMMGYLLVIFPFSFVFNVLGYTSIFVFVLLLVLSEYVSFEIMCERGIFSVRT</sequence>